<proteinExistence type="predicted"/>
<organism evidence="1">
    <name type="scientific">Anguilla anguilla</name>
    <name type="common">European freshwater eel</name>
    <name type="synonym">Muraena anguilla</name>
    <dbReference type="NCBI Taxonomy" id="7936"/>
    <lineage>
        <taxon>Eukaryota</taxon>
        <taxon>Metazoa</taxon>
        <taxon>Chordata</taxon>
        <taxon>Craniata</taxon>
        <taxon>Vertebrata</taxon>
        <taxon>Euteleostomi</taxon>
        <taxon>Actinopterygii</taxon>
        <taxon>Neopterygii</taxon>
        <taxon>Teleostei</taxon>
        <taxon>Anguilliformes</taxon>
        <taxon>Anguillidae</taxon>
        <taxon>Anguilla</taxon>
    </lineage>
</organism>
<dbReference type="EMBL" id="GBXM01013281">
    <property type="protein sequence ID" value="JAH95296.1"/>
    <property type="molecule type" value="Transcribed_RNA"/>
</dbReference>
<name>A0A0E9WYN6_ANGAN</name>
<protein>
    <submittedName>
        <fullName evidence="1">Uncharacterized protein</fullName>
    </submittedName>
</protein>
<evidence type="ECO:0000313" key="1">
    <source>
        <dbReference type="EMBL" id="JAH95296.1"/>
    </source>
</evidence>
<dbReference type="AlphaFoldDB" id="A0A0E9WYN6"/>
<sequence length="76" mass="8805">MFYLSFFYKGLLMDLNTRYNMALTTCVCVKVKLYNSVDYRPSCFMLGMWSLNRSTMSHCFVLISETDVTFALVATT</sequence>
<reference evidence="1" key="2">
    <citation type="journal article" date="2015" name="Fish Shellfish Immunol.">
        <title>Early steps in the European eel (Anguilla anguilla)-Vibrio vulnificus interaction in the gills: Role of the RtxA13 toxin.</title>
        <authorList>
            <person name="Callol A."/>
            <person name="Pajuelo D."/>
            <person name="Ebbesson L."/>
            <person name="Teles M."/>
            <person name="MacKenzie S."/>
            <person name="Amaro C."/>
        </authorList>
    </citation>
    <scope>NUCLEOTIDE SEQUENCE</scope>
</reference>
<reference evidence="1" key="1">
    <citation type="submission" date="2014-11" db="EMBL/GenBank/DDBJ databases">
        <authorList>
            <person name="Amaro Gonzalez C."/>
        </authorList>
    </citation>
    <scope>NUCLEOTIDE SEQUENCE</scope>
</reference>
<accession>A0A0E9WYN6</accession>